<dbReference type="RefSeq" id="WP_147127997.1">
    <property type="nucleotide sequence ID" value="NZ_BJXA01000001.1"/>
</dbReference>
<comment type="caution">
    <text evidence="2">The sequence shown here is derived from an EMBL/GenBank/DDBJ whole genome shotgun (WGS) entry which is preliminary data.</text>
</comment>
<evidence type="ECO:0000313" key="3">
    <source>
        <dbReference type="Proteomes" id="UP000321424"/>
    </source>
</evidence>
<dbReference type="Proteomes" id="UP000321424">
    <property type="component" value="Unassembled WGS sequence"/>
</dbReference>
<dbReference type="EMBL" id="BJXA01000001">
    <property type="protein sequence ID" value="GEM35654.1"/>
    <property type="molecule type" value="Genomic_DNA"/>
</dbReference>
<gene>
    <name evidence="2" type="ORF">NN4_01730</name>
</gene>
<proteinExistence type="predicted"/>
<keyword evidence="1" id="KW-0472">Membrane</keyword>
<keyword evidence="1" id="KW-1133">Transmembrane helix</keyword>
<organism evidence="2 3">
    <name type="scientific">Nocardia ninae NBRC 108245</name>
    <dbReference type="NCBI Taxonomy" id="1210091"/>
    <lineage>
        <taxon>Bacteria</taxon>
        <taxon>Bacillati</taxon>
        <taxon>Actinomycetota</taxon>
        <taxon>Actinomycetes</taxon>
        <taxon>Mycobacteriales</taxon>
        <taxon>Nocardiaceae</taxon>
        <taxon>Nocardia</taxon>
    </lineage>
</organism>
<name>A0A511M4S9_9NOCA</name>
<dbReference type="AlphaFoldDB" id="A0A511M4S9"/>
<feature type="transmembrane region" description="Helical" evidence="1">
    <location>
        <begin position="55"/>
        <end position="80"/>
    </location>
</feature>
<evidence type="ECO:0000256" key="1">
    <source>
        <dbReference type="SAM" id="Phobius"/>
    </source>
</evidence>
<feature type="transmembrane region" description="Helical" evidence="1">
    <location>
        <begin position="144"/>
        <end position="162"/>
    </location>
</feature>
<sequence>MSVFPAWLRGAAYALWALPLAVGPVAPRLRVPRRLLGEPITPRDRLAVRATVHRVLSGALGLVTWFSAFLAVLAMVRGVLYPLVAADDYENSWGGPTLAGAWAVHALLGLGLLPVCLLLLTALGALQVRLARAVLGHAGSRWPIPVTVVLCALGVLLFLAWLNQM</sequence>
<keyword evidence="3" id="KW-1185">Reference proteome</keyword>
<reference evidence="2 3" key="1">
    <citation type="submission" date="2019-07" db="EMBL/GenBank/DDBJ databases">
        <title>Whole genome shotgun sequence of Nocardia ninae NBRC 108245.</title>
        <authorList>
            <person name="Hosoyama A."/>
            <person name="Uohara A."/>
            <person name="Ohji S."/>
            <person name="Ichikawa N."/>
        </authorList>
    </citation>
    <scope>NUCLEOTIDE SEQUENCE [LARGE SCALE GENOMIC DNA]</scope>
    <source>
        <strain evidence="2 3">NBRC 108245</strain>
    </source>
</reference>
<feature type="transmembrane region" description="Helical" evidence="1">
    <location>
        <begin position="100"/>
        <end position="123"/>
    </location>
</feature>
<protein>
    <submittedName>
        <fullName evidence="2">Uncharacterized protein</fullName>
    </submittedName>
</protein>
<accession>A0A511M4S9</accession>
<keyword evidence="1" id="KW-0812">Transmembrane</keyword>
<dbReference type="OrthoDB" id="4338017at2"/>
<evidence type="ECO:0000313" key="2">
    <source>
        <dbReference type="EMBL" id="GEM35654.1"/>
    </source>
</evidence>
<feature type="transmembrane region" description="Helical" evidence="1">
    <location>
        <begin position="6"/>
        <end position="26"/>
    </location>
</feature>